<evidence type="ECO:0000256" key="3">
    <source>
        <dbReference type="ARBA" id="ARBA00023125"/>
    </source>
</evidence>
<sequence length="281" mass="32398">MTVNDSILDVFSQWLEKQGKSMSTIHTYLGVLSKFQNWLQDHHENELTMMKEAQIQAYLDYLELKQLSAGTIEKNFAAISVFAKFLGKPQLMLHITRKEKIKSEEIPESLTADEKEHLLQEVERDGNLRNIAIVYTLLQTGIKVSELCSLNCSDVEITGDRGLMIIRNEKGEIDREIPLSNEVRYHMITYMKSLNPIDEDRALFVSSVYKRLTTRSVQYMLKKYNVNPHKLRHTFCQELVNNGVDLRVVAKLAGHRDINVTKRYSKHIKPDLASAINQTFA</sequence>
<keyword evidence="2" id="KW-0229">DNA integration</keyword>
<comment type="caution">
    <text evidence="8">The sequence shown here is derived from an EMBL/GenBank/DDBJ whole genome shotgun (WGS) entry which is preliminary data.</text>
</comment>
<evidence type="ECO:0000313" key="8">
    <source>
        <dbReference type="EMBL" id="MDQ0216338.1"/>
    </source>
</evidence>
<dbReference type="Pfam" id="PF02899">
    <property type="entry name" value="Phage_int_SAM_1"/>
    <property type="match status" value="1"/>
</dbReference>
<dbReference type="Proteomes" id="UP001237207">
    <property type="component" value="Unassembled WGS sequence"/>
</dbReference>
<dbReference type="Gene3D" id="1.10.443.10">
    <property type="entry name" value="Intergrase catalytic core"/>
    <property type="match status" value="1"/>
</dbReference>
<keyword evidence="9" id="KW-1185">Reference proteome</keyword>
<evidence type="ECO:0000259" key="7">
    <source>
        <dbReference type="PROSITE" id="PS51900"/>
    </source>
</evidence>
<name>A0AAJ1T0J9_9BACI</name>
<accession>A0AAJ1T0J9</accession>
<evidence type="ECO:0000256" key="5">
    <source>
        <dbReference type="PROSITE-ProRule" id="PRU01248"/>
    </source>
</evidence>
<dbReference type="InterPro" id="IPR011010">
    <property type="entry name" value="DNA_brk_join_enz"/>
</dbReference>
<dbReference type="InterPro" id="IPR002104">
    <property type="entry name" value="Integrase_catalytic"/>
</dbReference>
<dbReference type="InterPro" id="IPR050090">
    <property type="entry name" value="Tyrosine_recombinase_XerCD"/>
</dbReference>
<comment type="similarity">
    <text evidence="1">Belongs to the 'phage' integrase family.</text>
</comment>
<reference evidence="8" key="1">
    <citation type="submission" date="2023-07" db="EMBL/GenBank/DDBJ databases">
        <title>Genomic Encyclopedia of Type Strains, Phase IV (KMG-IV): sequencing the most valuable type-strain genomes for metagenomic binning, comparative biology and taxonomic classification.</title>
        <authorList>
            <person name="Goeker M."/>
        </authorList>
    </citation>
    <scope>NUCLEOTIDE SEQUENCE</scope>
    <source>
        <strain evidence="8">DSM 23947</strain>
    </source>
</reference>
<dbReference type="PROSITE" id="PS51900">
    <property type="entry name" value="CB"/>
    <property type="match status" value="1"/>
</dbReference>
<dbReference type="PROSITE" id="PS51898">
    <property type="entry name" value="TYR_RECOMBINASE"/>
    <property type="match status" value="1"/>
</dbReference>
<evidence type="ECO:0000256" key="1">
    <source>
        <dbReference type="ARBA" id="ARBA00008857"/>
    </source>
</evidence>
<feature type="domain" description="Core-binding (CB)" evidence="7">
    <location>
        <begin position="5"/>
        <end position="87"/>
    </location>
</feature>
<dbReference type="InterPro" id="IPR044068">
    <property type="entry name" value="CB"/>
</dbReference>
<dbReference type="AlphaFoldDB" id="A0AAJ1T0J9"/>
<proteinExistence type="inferred from homology"/>
<dbReference type="InterPro" id="IPR010998">
    <property type="entry name" value="Integrase_recombinase_N"/>
</dbReference>
<dbReference type="SUPFAM" id="SSF56349">
    <property type="entry name" value="DNA breaking-rejoining enzymes"/>
    <property type="match status" value="1"/>
</dbReference>
<keyword evidence="3 5" id="KW-0238">DNA-binding</keyword>
<dbReference type="InterPro" id="IPR004107">
    <property type="entry name" value="Integrase_SAM-like_N"/>
</dbReference>
<dbReference type="RefSeq" id="WP_307258344.1">
    <property type="nucleotide sequence ID" value="NZ_JAUSUC010000045.1"/>
</dbReference>
<dbReference type="Pfam" id="PF00589">
    <property type="entry name" value="Phage_integrase"/>
    <property type="match status" value="1"/>
</dbReference>
<evidence type="ECO:0000313" key="9">
    <source>
        <dbReference type="Proteomes" id="UP001237207"/>
    </source>
</evidence>
<gene>
    <name evidence="8" type="ORF">J2S13_002796</name>
</gene>
<keyword evidence="4" id="KW-0233">DNA recombination</keyword>
<evidence type="ECO:0000256" key="4">
    <source>
        <dbReference type="ARBA" id="ARBA00023172"/>
    </source>
</evidence>
<dbReference type="PANTHER" id="PTHR30349:SF41">
    <property type="entry name" value="INTEGRASE_RECOMBINASE PROTEIN MJ0367-RELATED"/>
    <property type="match status" value="1"/>
</dbReference>
<dbReference type="GO" id="GO:0015074">
    <property type="term" value="P:DNA integration"/>
    <property type="evidence" value="ECO:0007669"/>
    <property type="project" value="UniProtKB-KW"/>
</dbReference>
<dbReference type="Gene3D" id="1.10.150.130">
    <property type="match status" value="1"/>
</dbReference>
<dbReference type="PANTHER" id="PTHR30349">
    <property type="entry name" value="PHAGE INTEGRASE-RELATED"/>
    <property type="match status" value="1"/>
</dbReference>
<dbReference type="GO" id="GO:0003677">
    <property type="term" value="F:DNA binding"/>
    <property type="evidence" value="ECO:0007669"/>
    <property type="project" value="UniProtKB-UniRule"/>
</dbReference>
<dbReference type="EMBL" id="JAUSUC010000045">
    <property type="protein sequence ID" value="MDQ0216338.1"/>
    <property type="molecule type" value="Genomic_DNA"/>
</dbReference>
<feature type="domain" description="Tyr recombinase" evidence="6">
    <location>
        <begin position="105"/>
        <end position="277"/>
    </location>
</feature>
<organism evidence="8 9">
    <name type="scientific">Oikeobacillus pervagus</name>
    <dbReference type="NCBI Taxonomy" id="1325931"/>
    <lineage>
        <taxon>Bacteria</taxon>
        <taxon>Bacillati</taxon>
        <taxon>Bacillota</taxon>
        <taxon>Bacilli</taxon>
        <taxon>Bacillales</taxon>
        <taxon>Bacillaceae</taxon>
        <taxon>Oikeobacillus</taxon>
    </lineage>
</organism>
<protein>
    <submittedName>
        <fullName evidence="8">Site-specific recombinase XerD</fullName>
    </submittedName>
</protein>
<evidence type="ECO:0000256" key="2">
    <source>
        <dbReference type="ARBA" id="ARBA00022908"/>
    </source>
</evidence>
<dbReference type="GO" id="GO:0006310">
    <property type="term" value="P:DNA recombination"/>
    <property type="evidence" value="ECO:0007669"/>
    <property type="project" value="UniProtKB-KW"/>
</dbReference>
<evidence type="ECO:0000259" key="6">
    <source>
        <dbReference type="PROSITE" id="PS51898"/>
    </source>
</evidence>
<dbReference type="InterPro" id="IPR013762">
    <property type="entry name" value="Integrase-like_cat_sf"/>
</dbReference>